<sequence length="72" mass="8198">MRRIRLQTECTTIYPTAFASFCKFAQITTDHINRYMPFSRQIGRKDATVTLQTSTDLAQAFVFEDGICSGRA</sequence>
<evidence type="ECO:0008006" key="3">
    <source>
        <dbReference type="Google" id="ProtNLM"/>
    </source>
</evidence>
<protein>
    <recommendedName>
        <fullName evidence="3">Transposase</fullName>
    </recommendedName>
</protein>
<proteinExistence type="predicted"/>
<keyword evidence="2" id="KW-1185">Reference proteome</keyword>
<dbReference type="Proteomes" id="UP001156613">
    <property type="component" value="Unassembled WGS sequence"/>
</dbReference>
<gene>
    <name evidence="1" type="ORF">GCM10010937_24780</name>
</gene>
<evidence type="ECO:0000313" key="2">
    <source>
        <dbReference type="Proteomes" id="UP001156613"/>
    </source>
</evidence>
<comment type="caution">
    <text evidence="1">The sequence shown here is derived from an EMBL/GenBank/DDBJ whole genome shotgun (WGS) entry which is preliminary data.</text>
</comment>
<evidence type="ECO:0000313" key="1">
    <source>
        <dbReference type="EMBL" id="GLQ60675.1"/>
    </source>
</evidence>
<reference evidence="2" key="1">
    <citation type="journal article" date="2019" name="Int. J. Syst. Evol. Microbiol.">
        <title>The Global Catalogue of Microorganisms (GCM) 10K type strain sequencing project: providing services to taxonomists for standard genome sequencing and annotation.</title>
        <authorList>
            <consortium name="The Broad Institute Genomics Platform"/>
            <consortium name="The Broad Institute Genome Sequencing Center for Infectious Disease"/>
            <person name="Wu L."/>
            <person name="Ma J."/>
        </authorList>
    </citation>
    <scope>NUCLEOTIDE SEQUENCE [LARGE SCALE GENOMIC DNA]</scope>
    <source>
        <strain evidence="2">NBRC 3271</strain>
    </source>
</reference>
<name>A0ABQ5WKR6_GLUJA</name>
<organism evidence="1 2">
    <name type="scientific">Gluconobacter japonicus</name>
    <dbReference type="NCBI Taxonomy" id="376620"/>
    <lineage>
        <taxon>Bacteria</taxon>
        <taxon>Pseudomonadati</taxon>
        <taxon>Pseudomonadota</taxon>
        <taxon>Alphaproteobacteria</taxon>
        <taxon>Acetobacterales</taxon>
        <taxon>Acetobacteraceae</taxon>
        <taxon>Gluconobacter</taxon>
    </lineage>
</organism>
<accession>A0ABQ5WKR6</accession>
<dbReference type="EMBL" id="BSNT01000072">
    <property type="protein sequence ID" value="GLQ60675.1"/>
    <property type="molecule type" value="Genomic_DNA"/>
</dbReference>